<accession>A0ABW8SRF5</accession>
<proteinExistence type="predicted"/>
<keyword evidence="3" id="KW-1185">Reference proteome</keyword>
<name>A0ABW8SRF5_9CLOT</name>
<protein>
    <submittedName>
        <fullName evidence="2">Transposase</fullName>
    </submittedName>
</protein>
<evidence type="ECO:0000313" key="3">
    <source>
        <dbReference type="Proteomes" id="UP001623660"/>
    </source>
</evidence>
<gene>
    <name evidence="2" type="ORF">ACJDU8_24290</name>
</gene>
<dbReference type="Proteomes" id="UP001623660">
    <property type="component" value="Unassembled WGS sequence"/>
</dbReference>
<comment type="caution">
    <text evidence="2">The sequence shown here is derived from an EMBL/GenBank/DDBJ whole genome shotgun (WGS) entry which is preliminary data.</text>
</comment>
<feature type="domain" description="Transposase IS4-like" evidence="1">
    <location>
        <begin position="31"/>
        <end position="116"/>
    </location>
</feature>
<dbReference type="InterPro" id="IPR002559">
    <property type="entry name" value="Transposase_11"/>
</dbReference>
<reference evidence="2 3" key="1">
    <citation type="submission" date="2024-11" db="EMBL/GenBank/DDBJ databases">
        <authorList>
            <person name="Heng Y.C."/>
            <person name="Lim A.C.H."/>
            <person name="Lee J.K.Y."/>
            <person name="Kittelmann S."/>
        </authorList>
    </citation>
    <scope>NUCLEOTIDE SEQUENCE [LARGE SCALE GENOMIC DNA]</scope>
    <source>
        <strain evidence="2 3">WILCCON 0269</strain>
    </source>
</reference>
<dbReference type="Pfam" id="PF01609">
    <property type="entry name" value="DDE_Tnp_1"/>
    <property type="match status" value="1"/>
</dbReference>
<evidence type="ECO:0000313" key="2">
    <source>
        <dbReference type="EMBL" id="MFL0198649.1"/>
    </source>
</evidence>
<evidence type="ECO:0000259" key="1">
    <source>
        <dbReference type="Pfam" id="PF01609"/>
    </source>
</evidence>
<dbReference type="RefSeq" id="WP_406794758.1">
    <property type="nucleotide sequence ID" value="NZ_JBJHZX010000075.1"/>
</dbReference>
<dbReference type="EMBL" id="JBJHZX010000075">
    <property type="protein sequence ID" value="MFL0198649.1"/>
    <property type="molecule type" value="Genomic_DNA"/>
</dbReference>
<organism evidence="2 3">
    <name type="scientific">Candidatus Clostridium eludens</name>
    <dbReference type="NCBI Taxonomy" id="3381663"/>
    <lineage>
        <taxon>Bacteria</taxon>
        <taxon>Bacillati</taxon>
        <taxon>Bacillota</taxon>
        <taxon>Clostridia</taxon>
        <taxon>Eubacteriales</taxon>
        <taxon>Clostridiaceae</taxon>
        <taxon>Clostridium</taxon>
    </lineage>
</organism>
<sequence length="119" mass="13558">MKDLKLKADLEKCIYYGIHPILIELINPSVRVCAIDSTGVRSSKYDSEAKYGKDTRLGKYKGYKLHCAAILPLSFCLTTVNVYDNQVLLYEVKTHNQFAILVDAAYDDTAWFETAEVYH</sequence>